<keyword evidence="7" id="KW-0028">Amino-acid biosynthesis</keyword>
<reference evidence="11 12" key="1">
    <citation type="submission" date="2020-08" db="EMBL/GenBank/DDBJ databases">
        <title>Genomic Encyclopedia of Type Strains, Phase IV (KMG-IV): sequencing the most valuable type-strain genomes for metagenomic binning, comparative biology and taxonomic classification.</title>
        <authorList>
            <person name="Goeker M."/>
        </authorList>
    </citation>
    <scope>NUCLEOTIDE SEQUENCE [LARGE SCALE GENOMIC DNA]</scope>
    <source>
        <strain evidence="11 12">DSM 19612</strain>
    </source>
</reference>
<dbReference type="Proteomes" id="UP000581688">
    <property type="component" value="Unassembled WGS sequence"/>
</dbReference>
<dbReference type="PROSITE" id="PS01029">
    <property type="entry name" value="DEHYDROQUINASE_II"/>
    <property type="match status" value="1"/>
</dbReference>
<dbReference type="EC" id="4.2.1.10" evidence="5 7"/>
<comment type="caution">
    <text evidence="11">The sequence shown here is derived from an EMBL/GenBank/DDBJ whole genome shotgun (WGS) entry which is preliminary data.</text>
</comment>
<comment type="catalytic activity">
    <reaction evidence="1 7">
        <text>3-dehydroquinate = 3-dehydroshikimate + H2O</text>
        <dbReference type="Rhea" id="RHEA:21096"/>
        <dbReference type="ChEBI" id="CHEBI:15377"/>
        <dbReference type="ChEBI" id="CHEBI:16630"/>
        <dbReference type="ChEBI" id="CHEBI:32364"/>
        <dbReference type="EC" id="4.2.1.10"/>
    </reaction>
</comment>
<dbReference type="InterPro" id="IPR018509">
    <property type="entry name" value="DHquinase_II_CS"/>
</dbReference>
<comment type="similarity">
    <text evidence="3 7">Belongs to the type-II 3-dehydroquinase family.</text>
</comment>
<dbReference type="GO" id="GO:0019631">
    <property type="term" value="P:quinate catabolic process"/>
    <property type="evidence" value="ECO:0007669"/>
    <property type="project" value="TreeGrafter"/>
</dbReference>
<dbReference type="GO" id="GO:0009073">
    <property type="term" value="P:aromatic amino acid family biosynthetic process"/>
    <property type="evidence" value="ECO:0007669"/>
    <property type="project" value="UniProtKB-KW"/>
</dbReference>
<dbReference type="RefSeq" id="WP_174494697.1">
    <property type="nucleotide sequence ID" value="NZ_CADDWK010000001.1"/>
</dbReference>
<protein>
    <recommendedName>
        <fullName evidence="5 7">3-dehydroquinate dehydratase</fullName>
        <shortName evidence="7">3-dehydroquinase</shortName>
        <ecNumber evidence="5 7">4.2.1.10</ecNumber>
    </recommendedName>
    <alternativeName>
        <fullName evidence="7">Type II DHQase</fullName>
    </alternativeName>
</protein>
<dbReference type="GO" id="GO:0008652">
    <property type="term" value="P:amino acid biosynthetic process"/>
    <property type="evidence" value="ECO:0007669"/>
    <property type="project" value="UniProtKB-KW"/>
</dbReference>
<evidence type="ECO:0000256" key="3">
    <source>
        <dbReference type="ARBA" id="ARBA00011037"/>
    </source>
</evidence>
<proteinExistence type="inferred from homology"/>
<evidence type="ECO:0000313" key="12">
    <source>
        <dbReference type="Proteomes" id="UP000581688"/>
    </source>
</evidence>
<evidence type="ECO:0000256" key="9">
    <source>
        <dbReference type="PIRSR" id="PIRSR001399-2"/>
    </source>
</evidence>
<dbReference type="EMBL" id="JACHGH010000008">
    <property type="protein sequence ID" value="MBB6454237.1"/>
    <property type="molecule type" value="Genomic_DNA"/>
</dbReference>
<evidence type="ECO:0000313" key="11">
    <source>
        <dbReference type="EMBL" id="MBB6454237.1"/>
    </source>
</evidence>
<dbReference type="UniPathway" id="UPA00053">
    <property type="reaction ID" value="UER00086"/>
</dbReference>
<dbReference type="Gene3D" id="3.40.50.9100">
    <property type="entry name" value="Dehydroquinase, class II"/>
    <property type="match status" value="1"/>
</dbReference>
<dbReference type="PANTHER" id="PTHR21272">
    <property type="entry name" value="CATABOLIC 3-DEHYDROQUINASE"/>
    <property type="match status" value="1"/>
</dbReference>
<dbReference type="PANTHER" id="PTHR21272:SF3">
    <property type="entry name" value="CATABOLIC 3-DEHYDROQUINASE"/>
    <property type="match status" value="1"/>
</dbReference>
<dbReference type="CDD" id="cd00466">
    <property type="entry name" value="DHQase_II"/>
    <property type="match status" value="1"/>
</dbReference>
<dbReference type="GO" id="GO:0003855">
    <property type="term" value="F:3-dehydroquinate dehydratase activity"/>
    <property type="evidence" value="ECO:0007669"/>
    <property type="project" value="UniProtKB-UniRule"/>
</dbReference>
<dbReference type="InterPro" id="IPR001874">
    <property type="entry name" value="DHquinase_II"/>
</dbReference>
<dbReference type="NCBIfam" id="NF003805">
    <property type="entry name" value="PRK05395.1-2"/>
    <property type="match status" value="1"/>
</dbReference>
<dbReference type="NCBIfam" id="NF003807">
    <property type="entry name" value="PRK05395.1-4"/>
    <property type="match status" value="1"/>
</dbReference>
<dbReference type="GO" id="GO:0009423">
    <property type="term" value="P:chorismate biosynthetic process"/>
    <property type="evidence" value="ECO:0007669"/>
    <property type="project" value="UniProtKB-UniRule"/>
</dbReference>
<evidence type="ECO:0000256" key="4">
    <source>
        <dbReference type="ARBA" id="ARBA00011193"/>
    </source>
</evidence>
<feature type="binding site" evidence="7 9">
    <location>
        <begin position="101"/>
        <end position="102"/>
    </location>
    <ligand>
        <name>substrate</name>
    </ligand>
</feature>
<dbReference type="HAMAP" id="MF_00169">
    <property type="entry name" value="AroQ"/>
    <property type="match status" value="1"/>
</dbReference>
<evidence type="ECO:0000256" key="5">
    <source>
        <dbReference type="ARBA" id="ARBA00012060"/>
    </source>
</evidence>
<feature type="active site" description="Proton donor" evidence="7 8">
    <location>
        <position position="100"/>
    </location>
</feature>
<evidence type="ECO:0000256" key="6">
    <source>
        <dbReference type="ARBA" id="ARBA00023239"/>
    </source>
</evidence>
<dbReference type="Pfam" id="PF01220">
    <property type="entry name" value="DHquinase_II"/>
    <property type="match status" value="1"/>
</dbReference>
<dbReference type="AlphaFoldDB" id="A0A841Q7D8"/>
<evidence type="ECO:0000256" key="1">
    <source>
        <dbReference type="ARBA" id="ARBA00001864"/>
    </source>
</evidence>
<comment type="subunit">
    <text evidence="4 7">Homododecamer.</text>
</comment>
<keyword evidence="6 7" id="KW-0456">Lyase</keyword>
<keyword evidence="12" id="KW-1185">Reference proteome</keyword>
<dbReference type="InterPro" id="IPR036441">
    <property type="entry name" value="DHquinase_II_sf"/>
</dbReference>
<dbReference type="SUPFAM" id="SSF52304">
    <property type="entry name" value="Type II 3-dehydroquinate dehydratase"/>
    <property type="match status" value="1"/>
</dbReference>
<dbReference type="PIRSF" id="PIRSF001399">
    <property type="entry name" value="DHquinase_II"/>
    <property type="match status" value="1"/>
</dbReference>
<evidence type="ECO:0000256" key="8">
    <source>
        <dbReference type="PIRSR" id="PIRSR001399-1"/>
    </source>
</evidence>
<dbReference type="NCBIfam" id="NF003806">
    <property type="entry name" value="PRK05395.1-3"/>
    <property type="match status" value="1"/>
</dbReference>
<evidence type="ECO:0000256" key="7">
    <source>
        <dbReference type="HAMAP-Rule" id="MF_00169"/>
    </source>
</evidence>
<organism evidence="11 12">
    <name type="scientific">Salirhabdus euzebyi</name>
    <dbReference type="NCBI Taxonomy" id="394506"/>
    <lineage>
        <taxon>Bacteria</taxon>
        <taxon>Bacillati</taxon>
        <taxon>Bacillota</taxon>
        <taxon>Bacilli</taxon>
        <taxon>Bacillales</taxon>
        <taxon>Bacillaceae</taxon>
        <taxon>Salirhabdus</taxon>
    </lineage>
</organism>
<evidence type="ECO:0000256" key="2">
    <source>
        <dbReference type="ARBA" id="ARBA00004902"/>
    </source>
</evidence>
<dbReference type="NCBIfam" id="TIGR01088">
    <property type="entry name" value="aroQ"/>
    <property type="match status" value="1"/>
</dbReference>
<feature type="binding site" evidence="7 9">
    <location>
        <position position="80"/>
    </location>
    <ligand>
        <name>substrate</name>
    </ligand>
</feature>
<feature type="binding site" evidence="7 9">
    <location>
        <position position="74"/>
    </location>
    <ligand>
        <name>substrate</name>
    </ligand>
</feature>
<feature type="site" description="Transition state stabilizer" evidence="7 10">
    <location>
        <position position="18"/>
    </location>
</feature>
<feature type="binding site" evidence="7 9">
    <location>
        <position position="111"/>
    </location>
    <ligand>
        <name>substrate</name>
    </ligand>
</feature>
<comment type="function">
    <text evidence="7">Catalyzes a trans-dehydration via an enolate intermediate.</text>
</comment>
<accession>A0A841Q7D8</accession>
<gene>
    <name evidence="7" type="primary">aroQ</name>
    <name evidence="11" type="ORF">HNQ94_002712</name>
</gene>
<keyword evidence="7" id="KW-0057">Aromatic amino acid biosynthesis</keyword>
<evidence type="ECO:0000256" key="10">
    <source>
        <dbReference type="PIRSR" id="PIRSR001399-3"/>
    </source>
</evidence>
<comment type="pathway">
    <text evidence="2 7">Metabolic intermediate biosynthesis; chorismate biosynthesis; chorismate from D-erythrose 4-phosphate and phosphoenolpyruvate: step 3/7.</text>
</comment>
<name>A0A841Q7D8_9BACI</name>
<feature type="binding site" evidence="7 9">
    <location>
        <position position="87"/>
    </location>
    <ligand>
        <name>substrate</name>
    </ligand>
</feature>
<feature type="active site" description="Proton acceptor" evidence="7 8">
    <location>
        <position position="23"/>
    </location>
</feature>
<sequence length="148" mass="16450">MNQLLLLNGPNLNLLGKREPHIYGNSGLDEIENEVRMLLQKHGWELSSFQSNHEGELIEAIQKSDGKYKGIIFNPAAYTHTSVALRDAISAVDVPVIEVHLSNVHNREPFRRESLLAPVCWGQISGLGAIGYSVAAHAFLEMHKRKDG</sequence>